<organism evidence="2 3">
    <name type="scientific">Rhodocollybia butyracea</name>
    <dbReference type="NCBI Taxonomy" id="206335"/>
    <lineage>
        <taxon>Eukaryota</taxon>
        <taxon>Fungi</taxon>
        <taxon>Dikarya</taxon>
        <taxon>Basidiomycota</taxon>
        <taxon>Agaricomycotina</taxon>
        <taxon>Agaricomycetes</taxon>
        <taxon>Agaricomycetidae</taxon>
        <taxon>Agaricales</taxon>
        <taxon>Marasmiineae</taxon>
        <taxon>Omphalotaceae</taxon>
        <taxon>Rhodocollybia</taxon>
    </lineage>
</organism>
<accession>A0A9P5PU96</accession>
<dbReference type="AlphaFoldDB" id="A0A9P5PU96"/>
<reference evidence="2" key="1">
    <citation type="submission" date="2020-11" db="EMBL/GenBank/DDBJ databases">
        <authorList>
            <consortium name="DOE Joint Genome Institute"/>
            <person name="Ahrendt S."/>
            <person name="Riley R."/>
            <person name="Andreopoulos W."/>
            <person name="Labutti K."/>
            <person name="Pangilinan J."/>
            <person name="Ruiz-Duenas F.J."/>
            <person name="Barrasa J.M."/>
            <person name="Sanchez-Garcia M."/>
            <person name="Camarero S."/>
            <person name="Miyauchi S."/>
            <person name="Serrano A."/>
            <person name="Linde D."/>
            <person name="Babiker R."/>
            <person name="Drula E."/>
            <person name="Ayuso-Fernandez I."/>
            <person name="Pacheco R."/>
            <person name="Padilla G."/>
            <person name="Ferreira P."/>
            <person name="Barriuso J."/>
            <person name="Kellner H."/>
            <person name="Castanera R."/>
            <person name="Alfaro M."/>
            <person name="Ramirez L."/>
            <person name="Pisabarro A.G."/>
            <person name="Kuo A."/>
            <person name="Tritt A."/>
            <person name="Lipzen A."/>
            <person name="He G."/>
            <person name="Yan M."/>
            <person name="Ng V."/>
            <person name="Cullen D."/>
            <person name="Martin F."/>
            <person name="Rosso M.-N."/>
            <person name="Henrissat B."/>
            <person name="Hibbett D."/>
            <person name="Martinez A.T."/>
            <person name="Grigoriev I.V."/>
        </authorList>
    </citation>
    <scope>NUCLEOTIDE SEQUENCE</scope>
    <source>
        <strain evidence="2">AH 40177</strain>
    </source>
</reference>
<feature type="region of interest" description="Disordered" evidence="1">
    <location>
        <begin position="109"/>
        <end position="138"/>
    </location>
</feature>
<keyword evidence="3" id="KW-1185">Reference proteome</keyword>
<evidence type="ECO:0000313" key="3">
    <source>
        <dbReference type="Proteomes" id="UP000772434"/>
    </source>
</evidence>
<protein>
    <submittedName>
        <fullName evidence="2">Uncharacterized protein</fullName>
    </submittedName>
</protein>
<proteinExistence type="predicted"/>
<dbReference type="EMBL" id="JADNRY010000024">
    <property type="protein sequence ID" value="KAF9072516.1"/>
    <property type="molecule type" value="Genomic_DNA"/>
</dbReference>
<evidence type="ECO:0000313" key="2">
    <source>
        <dbReference type="EMBL" id="KAF9072516.1"/>
    </source>
</evidence>
<name>A0A9P5PU96_9AGAR</name>
<sequence>MPFQAPHNLYNNYPTYDCALLSEFQPGSDFTKGLAGILHTKHYQHILDAISCQDPDYSGHLHTFAVVMGKANVLNFGALKVAVITLAKVHGKEGELFKPLLDMYDAMDNKESESREEINGRRGRDEGGGGKEGASNRASPAEYFLSHIKQVCARIEKVALDELVSENDKLAALKSLLHVLEGAGLDN</sequence>
<dbReference type="Proteomes" id="UP000772434">
    <property type="component" value="Unassembled WGS sequence"/>
</dbReference>
<feature type="compositionally biased region" description="Basic and acidic residues" evidence="1">
    <location>
        <begin position="109"/>
        <end position="129"/>
    </location>
</feature>
<comment type="caution">
    <text evidence="2">The sequence shown here is derived from an EMBL/GenBank/DDBJ whole genome shotgun (WGS) entry which is preliminary data.</text>
</comment>
<gene>
    <name evidence="2" type="ORF">BDP27DRAFT_1361074</name>
</gene>
<evidence type="ECO:0000256" key="1">
    <source>
        <dbReference type="SAM" id="MobiDB-lite"/>
    </source>
</evidence>